<sequence length="900" mass="103135">MTSPEEYLNYWWGELEKIIRSNTAVVLNEDCLQALFDNAMHEKGECEKEQIIARLMHMKCFSHNQEEENRKITLRKKFRYLATYYYLLHDYECFGRIVMSSIIREWPVPIYSADNDDKAPPMYIWDRAPMSIGKIKDDGSTNIRKDGDKYVIRVLALDGTDIGPILDKADVSTRVLRINELGVEEYKGGIIMELNKEGGGKDGQAPSRKRTKSAKIKEEILSPSPPAYFEHGFKYTLQEDGCTVAFEGTNGKKTEDYIDMDPITHSGSNNVIFSITHISITDPLERMHNQKYVLKTDFEFNFLTKDGGQFTAKSDDYPYPTKSMPFEAHTNSSNHWEKSFSAIWDPLVEYYDKMGKLVDFEKNTGGSGDESVLCWARVKEMVRHFISCHTDFHVRPLMDTELRTLSRMLFARKLSIDNDKNATKKGRKGWIINKLDEKNKEAIQVNLLQRRITNISPDKTFTQMLNSEMQYSVMPEGFMIKQSFFTDKIVVLAGEEVEEASCSIYEWLHSVAKIITGPILHAGVTSGPKMTIRMFNKRLITLRSSESANRAMQKILEKAKDGTRTAEQCSNALMIRLDEREKDRLIFEMIDFSTDDTYHFGLVSTEEIKVKKIAFNKKESNKDWVAKARGDGAIIKTKNELCGLFATLKSGYLARFQKILVHEQNRLIMYPIFNGEGAVEPVYPYDFNLANMVGKEINPLFGPLKKNDDGDNRIEMYSMTESLEEMTLQNHRQMHQQMLLLQRQASQARRATLVNPQQIQQPHSPYFAQPYPVQSPQLNGRNIQHPVQPVKPVQPIQQPVQSLPPMQHIQTTQTIQHTYLMQPQNQLPGIQNMLPVQGNNPGQQPQQVHYGDPPPYSSMNYGQVTYATQGVQAEYPFTPPDPAASQENLQSMNNTNYMSL</sequence>
<accession>A0AAN4Z9T2</accession>
<organism evidence="2 3">
    <name type="scientific">Pristionchus mayeri</name>
    <dbReference type="NCBI Taxonomy" id="1317129"/>
    <lineage>
        <taxon>Eukaryota</taxon>
        <taxon>Metazoa</taxon>
        <taxon>Ecdysozoa</taxon>
        <taxon>Nematoda</taxon>
        <taxon>Chromadorea</taxon>
        <taxon>Rhabditida</taxon>
        <taxon>Rhabditina</taxon>
        <taxon>Diplogasteromorpha</taxon>
        <taxon>Diplogasteroidea</taxon>
        <taxon>Neodiplogasteridae</taxon>
        <taxon>Pristionchus</taxon>
    </lineage>
</organism>
<protein>
    <submittedName>
        <fullName evidence="2">Uncharacterized protein</fullName>
    </submittedName>
</protein>
<reference evidence="3" key="1">
    <citation type="submission" date="2022-10" db="EMBL/GenBank/DDBJ databases">
        <title>Genome assembly of Pristionchus species.</title>
        <authorList>
            <person name="Yoshida K."/>
            <person name="Sommer R.J."/>
        </authorList>
    </citation>
    <scope>NUCLEOTIDE SEQUENCE [LARGE SCALE GENOMIC DNA]</scope>
    <source>
        <strain evidence="3">RS5460</strain>
    </source>
</reference>
<keyword evidence="3" id="KW-1185">Reference proteome</keyword>
<feature type="compositionally biased region" description="Polar residues" evidence="1">
    <location>
        <begin position="885"/>
        <end position="900"/>
    </location>
</feature>
<evidence type="ECO:0000313" key="3">
    <source>
        <dbReference type="Proteomes" id="UP001328107"/>
    </source>
</evidence>
<dbReference type="AlphaFoldDB" id="A0AAN4Z9T2"/>
<dbReference type="EMBL" id="BTRK01000002">
    <property type="protein sequence ID" value="GMR35759.1"/>
    <property type="molecule type" value="Genomic_DNA"/>
</dbReference>
<evidence type="ECO:0000256" key="1">
    <source>
        <dbReference type="SAM" id="MobiDB-lite"/>
    </source>
</evidence>
<proteinExistence type="predicted"/>
<feature type="region of interest" description="Disordered" evidence="1">
    <location>
        <begin position="873"/>
        <end position="900"/>
    </location>
</feature>
<name>A0AAN4Z9T2_9BILA</name>
<comment type="caution">
    <text evidence="2">The sequence shown here is derived from an EMBL/GenBank/DDBJ whole genome shotgun (WGS) entry which is preliminary data.</text>
</comment>
<evidence type="ECO:0000313" key="2">
    <source>
        <dbReference type="EMBL" id="GMR35759.1"/>
    </source>
</evidence>
<dbReference type="Proteomes" id="UP001328107">
    <property type="component" value="Unassembled WGS sequence"/>
</dbReference>
<gene>
    <name evidence="2" type="ORF">PMAYCL1PPCAC_05954</name>
</gene>